<feature type="transmembrane region" description="Helical" evidence="1">
    <location>
        <begin position="6"/>
        <end position="26"/>
    </location>
</feature>
<dbReference type="GeneID" id="92971896"/>
<dbReference type="AlphaFoldDB" id="A0A8H9NW31"/>
<sequence>MIKIKIVVFILLAVVVILSGAGYWYSHKGKSGIDCRGRVVWEVNDEEFRGDVAYQMHNNQGIVTITGDLHTPEANNYKISRIIYFTYYTVRDNYIIRSNNLVRFPSDNLEAQKGYRSLPTIYLSEHASFSLLIKRYREGWAFTTVGAPSLLCRSSE</sequence>
<accession>A0A8H9NW31</accession>
<keyword evidence="1" id="KW-0812">Transmembrane</keyword>
<proteinExistence type="predicted"/>
<dbReference type="RefSeq" id="WP_042322378.1">
    <property type="nucleotide sequence ID" value="NZ_CABMNX010000001.1"/>
</dbReference>
<reference evidence="2" key="1">
    <citation type="journal article" date="2018" name="Genome Biol.">
        <title>SKESA: strategic k-mer extension for scrupulous assemblies.</title>
        <authorList>
            <person name="Souvorov A."/>
            <person name="Agarwala R."/>
            <person name="Lipman D.J."/>
        </authorList>
    </citation>
    <scope>NUCLEOTIDE SEQUENCE</scope>
    <source>
        <strain evidence="2">YDC697-2</strain>
    </source>
</reference>
<evidence type="ECO:0000256" key="1">
    <source>
        <dbReference type="SAM" id="Phobius"/>
    </source>
</evidence>
<name>A0A8H9NW31_9ENTR</name>
<organism evidence="2">
    <name type="scientific">Citrobacter farmeri</name>
    <dbReference type="NCBI Taxonomy" id="67824"/>
    <lineage>
        <taxon>Bacteria</taxon>
        <taxon>Pseudomonadati</taxon>
        <taxon>Pseudomonadota</taxon>
        <taxon>Gammaproteobacteria</taxon>
        <taxon>Enterobacterales</taxon>
        <taxon>Enterobacteriaceae</taxon>
        <taxon>Citrobacter</taxon>
    </lineage>
</organism>
<dbReference type="Proteomes" id="UP000864563">
    <property type="component" value="Unassembled WGS sequence"/>
</dbReference>
<reference evidence="2" key="2">
    <citation type="submission" date="2020-11" db="EMBL/GenBank/DDBJ databases">
        <authorList>
            <consortium name="NCBI Pathogen Detection Project"/>
        </authorList>
    </citation>
    <scope>NUCLEOTIDE SEQUENCE</scope>
    <source>
        <strain evidence="2">YDC697-2</strain>
    </source>
</reference>
<evidence type="ECO:0000313" key="2">
    <source>
        <dbReference type="EMBL" id="HAT1586248.1"/>
    </source>
</evidence>
<keyword evidence="1" id="KW-0472">Membrane</keyword>
<gene>
    <name evidence="2" type="ORF">I8Y00_002600</name>
</gene>
<protein>
    <submittedName>
        <fullName evidence="2">Uncharacterized protein</fullName>
    </submittedName>
</protein>
<dbReference type="OrthoDB" id="6593869at2"/>
<comment type="caution">
    <text evidence="2">The sequence shown here is derived from an EMBL/GenBank/DDBJ whole genome shotgun (WGS) entry which is preliminary data.</text>
</comment>
<keyword evidence="1" id="KW-1133">Transmembrane helix</keyword>
<dbReference type="EMBL" id="DACSDU010000009">
    <property type="protein sequence ID" value="HAT1586248.1"/>
    <property type="molecule type" value="Genomic_DNA"/>
</dbReference>
<dbReference type="KEGG" id="cfar:CI104_20475"/>